<evidence type="ECO:0000256" key="1">
    <source>
        <dbReference type="ARBA" id="ARBA00009437"/>
    </source>
</evidence>
<dbReference type="Pfam" id="PF03466">
    <property type="entry name" value="LysR_substrate"/>
    <property type="match status" value="1"/>
</dbReference>
<dbReference type="InterPro" id="IPR058163">
    <property type="entry name" value="LysR-type_TF_proteobact-type"/>
</dbReference>
<dbReference type="Gene3D" id="1.10.10.10">
    <property type="entry name" value="Winged helix-like DNA-binding domain superfamily/Winged helix DNA-binding domain"/>
    <property type="match status" value="1"/>
</dbReference>
<dbReference type="PANTHER" id="PTHR30537">
    <property type="entry name" value="HTH-TYPE TRANSCRIPTIONAL REGULATOR"/>
    <property type="match status" value="1"/>
</dbReference>
<accession>A0A017T9R1</accession>
<dbReference type="InterPro" id="IPR005119">
    <property type="entry name" value="LysR_subst-bd"/>
</dbReference>
<evidence type="ECO:0000313" key="3">
    <source>
        <dbReference type="EMBL" id="EYF05361.1"/>
    </source>
</evidence>
<dbReference type="eggNOG" id="COG0583">
    <property type="taxonomic scope" value="Bacteria"/>
</dbReference>
<name>A0A017T9R1_9BACT</name>
<dbReference type="AlphaFoldDB" id="A0A017T9R1"/>
<dbReference type="CDD" id="cd08422">
    <property type="entry name" value="PBP2_CrgA_like"/>
    <property type="match status" value="1"/>
</dbReference>
<evidence type="ECO:0000259" key="2">
    <source>
        <dbReference type="Pfam" id="PF03466"/>
    </source>
</evidence>
<gene>
    <name evidence="3" type="ORF">CAP_3278</name>
</gene>
<dbReference type="GO" id="GO:0043565">
    <property type="term" value="F:sequence-specific DNA binding"/>
    <property type="evidence" value="ECO:0007669"/>
    <property type="project" value="TreeGrafter"/>
</dbReference>
<comment type="similarity">
    <text evidence="1">Belongs to the LysR transcriptional regulatory family.</text>
</comment>
<dbReference type="SUPFAM" id="SSF53850">
    <property type="entry name" value="Periplasmic binding protein-like II"/>
    <property type="match status" value="1"/>
</dbReference>
<dbReference type="GO" id="GO:0006351">
    <property type="term" value="P:DNA-templated transcription"/>
    <property type="evidence" value="ECO:0007669"/>
    <property type="project" value="TreeGrafter"/>
</dbReference>
<sequence>MRLLLRGAQGLTLTAEGEALYERAQRTFEELDEALVQVTQATTPRGLLRASAPLDLGRTWVLPRLSRFAAAYPELELEVGLTDRYVDPLSERVDVVVRVGHVDDGRLVLRRIGRLRRQYYAAPAYLAARGTPRTPEELPGHAGLSYVRSGVRVPWELPSGGRLLPRGPVAADSNETLRAAAIDGLGIAFLPDIVAEDDVRCGRLVRLFGAYEEEGLPIHIAFPQGRLMPARVRAFVDFFSDAAKSTLPG</sequence>
<dbReference type="Gene3D" id="3.40.190.290">
    <property type="match status" value="1"/>
</dbReference>
<keyword evidence="4" id="KW-1185">Reference proteome</keyword>
<dbReference type="PANTHER" id="PTHR30537:SF5">
    <property type="entry name" value="HTH-TYPE TRANSCRIPTIONAL ACTIVATOR TTDR-RELATED"/>
    <property type="match status" value="1"/>
</dbReference>
<reference evidence="3 4" key="1">
    <citation type="submission" date="2013-05" db="EMBL/GenBank/DDBJ databases">
        <title>Genome assembly of Chondromyces apiculatus DSM 436.</title>
        <authorList>
            <person name="Sharma G."/>
            <person name="Khatri I."/>
            <person name="Kaur C."/>
            <person name="Mayilraj S."/>
            <person name="Subramanian S."/>
        </authorList>
    </citation>
    <scope>NUCLEOTIDE SEQUENCE [LARGE SCALE GENOMIC DNA]</scope>
    <source>
        <strain evidence="3 4">DSM 436</strain>
    </source>
</reference>
<dbReference type="Proteomes" id="UP000019678">
    <property type="component" value="Unassembled WGS sequence"/>
</dbReference>
<protein>
    <submittedName>
        <fullName evidence="3">Transcriptional regulator, LysR family</fullName>
    </submittedName>
</protein>
<dbReference type="STRING" id="1192034.CAP_3278"/>
<dbReference type="EMBL" id="ASRX01000024">
    <property type="protein sequence ID" value="EYF05361.1"/>
    <property type="molecule type" value="Genomic_DNA"/>
</dbReference>
<dbReference type="GO" id="GO:0003700">
    <property type="term" value="F:DNA-binding transcription factor activity"/>
    <property type="evidence" value="ECO:0007669"/>
    <property type="project" value="TreeGrafter"/>
</dbReference>
<organism evidence="3 4">
    <name type="scientific">Chondromyces apiculatus DSM 436</name>
    <dbReference type="NCBI Taxonomy" id="1192034"/>
    <lineage>
        <taxon>Bacteria</taxon>
        <taxon>Pseudomonadati</taxon>
        <taxon>Myxococcota</taxon>
        <taxon>Polyangia</taxon>
        <taxon>Polyangiales</taxon>
        <taxon>Polyangiaceae</taxon>
        <taxon>Chondromyces</taxon>
    </lineage>
</organism>
<proteinExistence type="inferred from homology"/>
<feature type="domain" description="LysR substrate-binding" evidence="2">
    <location>
        <begin position="43"/>
        <end position="242"/>
    </location>
</feature>
<comment type="caution">
    <text evidence="3">The sequence shown here is derived from an EMBL/GenBank/DDBJ whole genome shotgun (WGS) entry which is preliminary data.</text>
</comment>
<evidence type="ECO:0000313" key="4">
    <source>
        <dbReference type="Proteomes" id="UP000019678"/>
    </source>
</evidence>
<dbReference type="InterPro" id="IPR036388">
    <property type="entry name" value="WH-like_DNA-bd_sf"/>
</dbReference>